<protein>
    <submittedName>
        <fullName evidence="2">Uncharacterized protein</fullName>
    </submittedName>
</protein>
<evidence type="ECO:0000256" key="1">
    <source>
        <dbReference type="SAM" id="Phobius"/>
    </source>
</evidence>
<keyword evidence="1" id="KW-0812">Transmembrane</keyword>
<evidence type="ECO:0000313" key="2">
    <source>
        <dbReference type="EMBL" id="GAI31489.1"/>
    </source>
</evidence>
<keyword evidence="1" id="KW-1133">Transmembrane helix</keyword>
<sequence>TDSSHSKVFAYKSEIEEWLQEQTNCKEIQKKSIFENRWAVTGFVFVSALILIIFA</sequence>
<feature type="non-terminal residue" evidence="2">
    <location>
        <position position="1"/>
    </location>
</feature>
<keyword evidence="1" id="KW-0472">Membrane</keyword>
<comment type="caution">
    <text evidence="2">The sequence shown here is derived from an EMBL/GenBank/DDBJ whole genome shotgun (WGS) entry which is preliminary data.</text>
</comment>
<organism evidence="2">
    <name type="scientific">marine sediment metagenome</name>
    <dbReference type="NCBI Taxonomy" id="412755"/>
    <lineage>
        <taxon>unclassified sequences</taxon>
        <taxon>metagenomes</taxon>
        <taxon>ecological metagenomes</taxon>
    </lineage>
</organism>
<feature type="transmembrane region" description="Helical" evidence="1">
    <location>
        <begin position="38"/>
        <end position="54"/>
    </location>
</feature>
<gene>
    <name evidence="2" type="ORF">S06H3_25160</name>
</gene>
<feature type="non-terminal residue" evidence="2">
    <location>
        <position position="55"/>
    </location>
</feature>
<accession>X1PKW1</accession>
<dbReference type="EMBL" id="BARV01014385">
    <property type="protein sequence ID" value="GAI31489.1"/>
    <property type="molecule type" value="Genomic_DNA"/>
</dbReference>
<name>X1PKW1_9ZZZZ</name>
<proteinExistence type="predicted"/>
<reference evidence="2" key="1">
    <citation type="journal article" date="2014" name="Front. Microbiol.">
        <title>High frequency of phylogenetically diverse reductive dehalogenase-homologous genes in deep subseafloor sedimentary metagenomes.</title>
        <authorList>
            <person name="Kawai M."/>
            <person name="Futagami T."/>
            <person name="Toyoda A."/>
            <person name="Takaki Y."/>
            <person name="Nishi S."/>
            <person name="Hori S."/>
            <person name="Arai W."/>
            <person name="Tsubouchi T."/>
            <person name="Morono Y."/>
            <person name="Uchiyama I."/>
            <person name="Ito T."/>
            <person name="Fujiyama A."/>
            <person name="Inagaki F."/>
            <person name="Takami H."/>
        </authorList>
    </citation>
    <scope>NUCLEOTIDE SEQUENCE</scope>
    <source>
        <strain evidence="2">Expedition CK06-06</strain>
    </source>
</reference>
<dbReference type="AlphaFoldDB" id="X1PKW1"/>